<keyword evidence="1" id="KW-0808">Transferase</keyword>
<feature type="domain" description="Reverse transcriptase RNase H-like" evidence="8">
    <location>
        <begin position="182"/>
        <end position="278"/>
    </location>
</feature>
<evidence type="ECO:0000256" key="1">
    <source>
        <dbReference type="ARBA" id="ARBA00022679"/>
    </source>
</evidence>
<evidence type="ECO:0000256" key="4">
    <source>
        <dbReference type="ARBA" id="ARBA00022759"/>
    </source>
</evidence>
<dbReference type="CDD" id="cd01647">
    <property type="entry name" value="RT_LTR"/>
    <property type="match status" value="1"/>
</dbReference>
<accession>A0A9Q3D9R4</accession>
<evidence type="ECO:0000256" key="6">
    <source>
        <dbReference type="ARBA" id="ARBA00022918"/>
    </source>
</evidence>
<dbReference type="Gene3D" id="3.30.70.270">
    <property type="match status" value="1"/>
</dbReference>
<dbReference type="Pfam" id="PF17917">
    <property type="entry name" value="RT_RNaseH"/>
    <property type="match status" value="1"/>
</dbReference>
<evidence type="ECO:0000256" key="7">
    <source>
        <dbReference type="SAM" id="MobiDB-lite"/>
    </source>
</evidence>
<keyword evidence="2" id="KW-0548">Nucleotidyltransferase</keyword>
<dbReference type="InterPro" id="IPR043502">
    <property type="entry name" value="DNA/RNA_pol_sf"/>
</dbReference>
<dbReference type="Proteomes" id="UP000765509">
    <property type="component" value="Unassembled WGS sequence"/>
</dbReference>
<evidence type="ECO:0000259" key="8">
    <source>
        <dbReference type="Pfam" id="PF17917"/>
    </source>
</evidence>
<keyword evidence="4" id="KW-0255">Endonuclease</keyword>
<dbReference type="GO" id="GO:0003964">
    <property type="term" value="F:RNA-directed DNA polymerase activity"/>
    <property type="evidence" value="ECO:0007669"/>
    <property type="project" value="UniProtKB-KW"/>
</dbReference>
<dbReference type="AlphaFoldDB" id="A0A9Q3D9R4"/>
<keyword evidence="5" id="KW-0378">Hydrolase</keyword>
<keyword evidence="6" id="KW-0695">RNA-directed DNA polymerase</keyword>
<reference evidence="9" key="1">
    <citation type="submission" date="2021-03" db="EMBL/GenBank/DDBJ databases">
        <title>Draft genome sequence of rust myrtle Austropuccinia psidii MF-1, a brazilian biotype.</title>
        <authorList>
            <person name="Quecine M.C."/>
            <person name="Pachon D.M.R."/>
            <person name="Bonatelli M.L."/>
            <person name="Correr F.H."/>
            <person name="Franceschini L.M."/>
            <person name="Leite T.F."/>
            <person name="Margarido G.R.A."/>
            <person name="Almeida C.A."/>
            <person name="Ferrarezi J.A."/>
            <person name="Labate C.A."/>
        </authorList>
    </citation>
    <scope>NUCLEOTIDE SEQUENCE</scope>
    <source>
        <strain evidence="9">MF-1</strain>
    </source>
</reference>
<dbReference type="SUPFAM" id="SSF56672">
    <property type="entry name" value="DNA/RNA polymerases"/>
    <property type="match status" value="1"/>
</dbReference>
<organism evidence="9 10">
    <name type="scientific">Austropuccinia psidii MF-1</name>
    <dbReference type="NCBI Taxonomy" id="1389203"/>
    <lineage>
        <taxon>Eukaryota</taxon>
        <taxon>Fungi</taxon>
        <taxon>Dikarya</taxon>
        <taxon>Basidiomycota</taxon>
        <taxon>Pucciniomycotina</taxon>
        <taxon>Pucciniomycetes</taxon>
        <taxon>Pucciniales</taxon>
        <taxon>Sphaerophragmiaceae</taxon>
        <taxon>Austropuccinia</taxon>
    </lineage>
</organism>
<gene>
    <name evidence="9" type="ORF">O181_037797</name>
</gene>
<dbReference type="OrthoDB" id="3364103at2759"/>
<comment type="caution">
    <text evidence="9">The sequence shown here is derived from an EMBL/GenBank/DDBJ whole genome shotgun (WGS) entry which is preliminary data.</text>
</comment>
<evidence type="ECO:0000256" key="3">
    <source>
        <dbReference type="ARBA" id="ARBA00022722"/>
    </source>
</evidence>
<dbReference type="GO" id="GO:0016787">
    <property type="term" value="F:hydrolase activity"/>
    <property type="evidence" value="ECO:0007669"/>
    <property type="project" value="UniProtKB-KW"/>
</dbReference>
<dbReference type="EMBL" id="AVOT02014556">
    <property type="protein sequence ID" value="MBW0498082.1"/>
    <property type="molecule type" value="Genomic_DNA"/>
</dbReference>
<evidence type="ECO:0000256" key="2">
    <source>
        <dbReference type="ARBA" id="ARBA00022695"/>
    </source>
</evidence>
<dbReference type="Gene3D" id="3.10.10.10">
    <property type="entry name" value="HIV Type 1 Reverse Transcriptase, subunit A, domain 1"/>
    <property type="match status" value="1"/>
</dbReference>
<proteinExistence type="predicted"/>
<dbReference type="GO" id="GO:0004519">
    <property type="term" value="F:endonuclease activity"/>
    <property type="evidence" value="ECO:0007669"/>
    <property type="project" value="UniProtKB-KW"/>
</dbReference>
<evidence type="ECO:0000313" key="9">
    <source>
        <dbReference type="EMBL" id="MBW0498082.1"/>
    </source>
</evidence>
<dbReference type="InterPro" id="IPR043128">
    <property type="entry name" value="Rev_trsase/Diguanyl_cyclase"/>
</dbReference>
<evidence type="ECO:0000313" key="10">
    <source>
        <dbReference type="Proteomes" id="UP000765509"/>
    </source>
</evidence>
<dbReference type="InterPro" id="IPR050951">
    <property type="entry name" value="Retrovirus_Pol_polyprotein"/>
</dbReference>
<dbReference type="PANTHER" id="PTHR37984:SF5">
    <property type="entry name" value="PROTEIN NYNRIN-LIKE"/>
    <property type="match status" value="1"/>
</dbReference>
<keyword evidence="10" id="KW-1185">Reference proteome</keyword>
<dbReference type="InterPro" id="IPR041373">
    <property type="entry name" value="RT_RNaseH"/>
</dbReference>
<keyword evidence="3" id="KW-0540">Nuclease</keyword>
<evidence type="ECO:0000256" key="5">
    <source>
        <dbReference type="ARBA" id="ARBA00022801"/>
    </source>
</evidence>
<protein>
    <recommendedName>
        <fullName evidence="8">Reverse transcriptase RNase H-like domain-containing protein</fullName>
    </recommendedName>
</protein>
<name>A0A9Q3D9R4_9BASI</name>
<dbReference type="CDD" id="cd09274">
    <property type="entry name" value="RNase_HI_RT_Ty3"/>
    <property type="match status" value="1"/>
</dbReference>
<feature type="region of interest" description="Disordered" evidence="7">
    <location>
        <begin position="341"/>
        <end position="360"/>
    </location>
</feature>
<sequence>MLRRPPYPASLETKKEIEKHINKLPDMDVIRNIGHNEIVKIITPILITLHDGKSRLCGDYRALKNYTKADRYPIPRIPHALDKLAKAKYITKMDCIKGFHQNGVKPNSMKLLRIICHMCIYEYTRMPFGIRNAPPHLQRMMDTIFQEEILEGWMVVYIGDIIIYSETWKDRVKYIDRALNAACSQGLGEALHQTQIVDGEPREGVIFYISRQLKDSEAWYGATQTECLCLVWALEKLHYYLEGAVFEVYTDCTALKSLLNMKTANRQMLRWQIAIQEYRGNMNIIYKEVKIHTNADGLSRWPLDNVKSTPAYDPEVAAKIPIHFREIDRRKNLILSEWAPESGTLDSGDTDSEGTETPILGMSSPQLHNEFFSAVMETYSKHKECGILLQLL</sequence>
<dbReference type="PANTHER" id="PTHR37984">
    <property type="entry name" value="PROTEIN CBG26694"/>
    <property type="match status" value="1"/>
</dbReference>